<accession>A0ABM8JV21</accession>
<dbReference type="EMBL" id="AP028978">
    <property type="protein sequence ID" value="BET96548.1"/>
    <property type="molecule type" value="Genomic_DNA"/>
</dbReference>
<keyword evidence="2" id="KW-1185">Reference proteome</keyword>
<dbReference type="Proteomes" id="UP001529514">
    <property type="component" value="Chromosome"/>
</dbReference>
<evidence type="ECO:0000313" key="2">
    <source>
        <dbReference type="Proteomes" id="UP001529514"/>
    </source>
</evidence>
<evidence type="ECO:0000313" key="1">
    <source>
        <dbReference type="EMBL" id="BET96548.1"/>
    </source>
</evidence>
<gene>
    <name evidence="1" type="ORF">TCT1_14690</name>
</gene>
<sequence length="49" mass="4992">MPVASVNNKTDITIGDINVTTTSNTVKGTVSDAGQAARESLSQIIPSMG</sequence>
<reference evidence="1 2" key="1">
    <citation type="submission" date="2023-10" db="EMBL/GenBank/DDBJ databases">
        <title>Xenorhabdus taiwanensis sp. nov., a symbiotic bacterium associated with the entomopathogenic nematode Steinernema taiwanensis.</title>
        <authorList>
            <person name="Tseng C.T."/>
            <person name="Shu H.Y."/>
            <person name="Chen M.H."/>
            <person name="Fang Y.J."/>
            <person name="Wu T.L."/>
            <person name="Lin Y.C."/>
            <person name="Huang C.J."/>
        </authorList>
    </citation>
    <scope>NUCLEOTIDE SEQUENCE [LARGE SCALE GENOMIC DNA]</scope>
    <source>
        <strain evidence="1 2">TCT-1</strain>
    </source>
</reference>
<organism evidence="1 2">
    <name type="scientific">Xenorhabdus taiwanensis</name>
    <dbReference type="NCBI Taxonomy" id="3085177"/>
    <lineage>
        <taxon>Bacteria</taxon>
        <taxon>Pseudomonadati</taxon>
        <taxon>Pseudomonadota</taxon>
        <taxon>Gammaproteobacteria</taxon>
        <taxon>Enterobacterales</taxon>
        <taxon>Morganellaceae</taxon>
        <taxon>Xenorhabdus</taxon>
    </lineage>
</organism>
<protein>
    <submittedName>
        <fullName evidence="1">Uncharacterized protein</fullName>
    </submittedName>
</protein>
<name>A0ABM8JV21_9GAMM</name>
<dbReference type="RefSeq" id="WP_374053308.1">
    <property type="nucleotide sequence ID" value="NZ_AP028978.1"/>
</dbReference>
<proteinExistence type="predicted"/>